<dbReference type="Gene3D" id="1.25.40.10">
    <property type="entry name" value="Tetratricopeptide repeat domain"/>
    <property type="match status" value="1"/>
</dbReference>
<keyword evidence="2" id="KW-0472">Membrane</keyword>
<evidence type="ECO:0000256" key="1">
    <source>
        <dbReference type="PROSITE-ProRule" id="PRU00339"/>
    </source>
</evidence>
<keyword evidence="2" id="KW-0812">Transmembrane</keyword>
<keyword evidence="2" id="KW-1133">Transmembrane helix</keyword>
<comment type="caution">
    <text evidence="3">The sequence shown here is derived from an EMBL/GenBank/DDBJ whole genome shotgun (WGS) entry which is preliminary data.</text>
</comment>
<name>A0A921F3D5_9ACTN</name>
<accession>A0A921F3D5</accession>
<evidence type="ECO:0000313" key="4">
    <source>
        <dbReference type="Proteomes" id="UP000776650"/>
    </source>
</evidence>
<protein>
    <submittedName>
        <fullName evidence="3">Tetratricopeptide repeat protein</fullName>
    </submittedName>
</protein>
<dbReference type="AlphaFoldDB" id="A0A921F3D5"/>
<dbReference type="RefSeq" id="WP_303912739.1">
    <property type="nucleotide sequence ID" value="NZ_DYXM01000160.1"/>
</dbReference>
<proteinExistence type="predicted"/>
<dbReference type="PROSITE" id="PS50005">
    <property type="entry name" value="TPR"/>
    <property type="match status" value="1"/>
</dbReference>
<organism evidence="3 4">
    <name type="scientific">Dietzia timorensis</name>
    <dbReference type="NCBI Taxonomy" id="499555"/>
    <lineage>
        <taxon>Bacteria</taxon>
        <taxon>Bacillati</taxon>
        <taxon>Actinomycetota</taxon>
        <taxon>Actinomycetes</taxon>
        <taxon>Mycobacteriales</taxon>
        <taxon>Dietziaceae</taxon>
        <taxon>Dietzia</taxon>
    </lineage>
</organism>
<evidence type="ECO:0000313" key="3">
    <source>
        <dbReference type="EMBL" id="HJE91031.1"/>
    </source>
</evidence>
<dbReference type="InterPro" id="IPR019734">
    <property type="entry name" value="TPR_rpt"/>
</dbReference>
<feature type="transmembrane region" description="Helical" evidence="2">
    <location>
        <begin position="321"/>
        <end position="347"/>
    </location>
</feature>
<sequence>MTATVDSMLAGDVAELTESELRGLDDGDALRDLWARIPEDAGARHLYSRYLMEVHGGTWVGEVIGWVRECEPEEEFLVGYLADLGWAGRSCCRSATPQIPKHMLVRREPKVVRFAYAYLALQAARFDFDYRLINRILGVIDDDEAIEYSNFGEGFAMFAALAEGADVDVDAIERLAKPGANVKLQHLVLHGMWLYPGDRYGEQLVQIGTRLIRSDARDANAWMRRAEGHRRLGEHREAVEALDTAISLLDANSREVHADFVRQRMMVTYEMGIMANIDEKVAAVEAVIAERGDAQVEKLHGIVDEHSNTLKRQFQDMMFRIMEVIALFVALIGVLAATIGTSLAAGLSLGGRIAILASASIFLVFFFVMIHVLARPRAERTRKDRT</sequence>
<reference evidence="3" key="1">
    <citation type="journal article" date="2021" name="PeerJ">
        <title>Extensive microbial diversity within the chicken gut microbiome revealed by metagenomics and culture.</title>
        <authorList>
            <person name="Gilroy R."/>
            <person name="Ravi A."/>
            <person name="Getino M."/>
            <person name="Pursley I."/>
            <person name="Horton D.L."/>
            <person name="Alikhan N.F."/>
            <person name="Baker D."/>
            <person name="Gharbi K."/>
            <person name="Hall N."/>
            <person name="Watson M."/>
            <person name="Adriaenssens E.M."/>
            <person name="Foster-Nyarko E."/>
            <person name="Jarju S."/>
            <person name="Secka A."/>
            <person name="Antonio M."/>
            <person name="Oren A."/>
            <person name="Chaudhuri R.R."/>
            <person name="La Ragione R."/>
            <person name="Hildebrand F."/>
            <person name="Pallen M.J."/>
        </authorList>
    </citation>
    <scope>NUCLEOTIDE SEQUENCE</scope>
    <source>
        <strain evidence="3">ChiGjej1B1-18357</strain>
    </source>
</reference>
<reference evidence="3" key="2">
    <citation type="submission" date="2021-09" db="EMBL/GenBank/DDBJ databases">
        <authorList>
            <person name="Gilroy R."/>
        </authorList>
    </citation>
    <scope>NUCLEOTIDE SEQUENCE</scope>
    <source>
        <strain evidence="3">ChiGjej1B1-18357</strain>
    </source>
</reference>
<evidence type="ECO:0000256" key="2">
    <source>
        <dbReference type="SAM" id="Phobius"/>
    </source>
</evidence>
<dbReference type="InterPro" id="IPR011990">
    <property type="entry name" value="TPR-like_helical_dom_sf"/>
</dbReference>
<gene>
    <name evidence="3" type="ORF">K8V11_08495</name>
</gene>
<feature type="repeat" description="TPR" evidence="1">
    <location>
        <begin position="219"/>
        <end position="252"/>
    </location>
</feature>
<keyword evidence="1" id="KW-0802">TPR repeat</keyword>
<dbReference type="Proteomes" id="UP000776650">
    <property type="component" value="Unassembled WGS sequence"/>
</dbReference>
<dbReference type="EMBL" id="DYXM01000160">
    <property type="protein sequence ID" value="HJE91031.1"/>
    <property type="molecule type" value="Genomic_DNA"/>
</dbReference>
<feature type="transmembrane region" description="Helical" evidence="2">
    <location>
        <begin position="353"/>
        <end position="374"/>
    </location>
</feature>